<dbReference type="eggNOG" id="KOG3341">
    <property type="taxonomic scope" value="Eukaryota"/>
</dbReference>
<organism evidence="3">
    <name type="scientific">Aureococcus anophagefferens</name>
    <name type="common">Harmful bloom alga</name>
    <dbReference type="NCBI Taxonomy" id="44056"/>
    <lineage>
        <taxon>Eukaryota</taxon>
        <taxon>Sar</taxon>
        <taxon>Stramenopiles</taxon>
        <taxon>Ochrophyta</taxon>
        <taxon>Pelagophyceae</taxon>
        <taxon>Pelagomonadales</taxon>
        <taxon>Pelagomonadaceae</taxon>
        <taxon>Aureococcus</taxon>
    </lineage>
</organism>
<reference evidence="2 3" key="1">
    <citation type="journal article" date="2011" name="Proc. Natl. Acad. Sci. U.S.A.">
        <title>Niche of harmful alga Aureococcus anophagefferens revealed through ecogenomics.</title>
        <authorList>
            <person name="Gobler C.J."/>
            <person name="Berry D.L."/>
            <person name="Dyhrman S.T."/>
            <person name="Wilhelm S.W."/>
            <person name="Salamov A."/>
            <person name="Lobanov A.V."/>
            <person name="Zhang Y."/>
            <person name="Collier J.L."/>
            <person name="Wurch L.L."/>
            <person name="Kustka A.B."/>
            <person name="Dill B.D."/>
            <person name="Shah M."/>
            <person name="VerBerkmoes N.C."/>
            <person name="Kuo A."/>
            <person name="Terry A."/>
            <person name="Pangilinan J."/>
            <person name="Lindquist E.A."/>
            <person name="Lucas S."/>
            <person name="Paulsen I.T."/>
            <person name="Hattenrath-Lehmann T.K."/>
            <person name="Talmage S.C."/>
            <person name="Walker E.A."/>
            <person name="Koch F."/>
            <person name="Burson A.M."/>
            <person name="Marcoval M.A."/>
            <person name="Tang Y.Z."/>
            <person name="Lecleir G.R."/>
            <person name="Coyne K.J."/>
            <person name="Berg G.M."/>
            <person name="Bertrand E.M."/>
            <person name="Saito M.A."/>
            <person name="Gladyshev V.N."/>
            <person name="Grigoriev I.V."/>
        </authorList>
    </citation>
    <scope>NUCLEOTIDE SEQUENCE [LARGE SCALE GENOMIC DNA]</scope>
    <source>
        <strain evidence="3">CCMP 1984</strain>
    </source>
</reference>
<dbReference type="Pfam" id="PF04157">
    <property type="entry name" value="EAP30"/>
    <property type="match status" value="1"/>
</dbReference>
<accession>F0XXY4</accession>
<proteinExistence type="inferred from homology"/>
<dbReference type="Gene3D" id="1.10.10.10">
    <property type="entry name" value="Winged helix-like DNA-binding domain superfamily/Winged helix DNA-binding domain"/>
    <property type="match status" value="2"/>
</dbReference>
<comment type="similarity">
    <text evidence="1">Belongs to the SNF8 family.</text>
</comment>
<name>F0XXY4_AURAN</name>
<dbReference type="RefSeq" id="XP_009033122.1">
    <property type="nucleotide sequence ID" value="XM_009034874.1"/>
</dbReference>
<evidence type="ECO:0008006" key="4">
    <source>
        <dbReference type="Google" id="ProtNLM"/>
    </source>
</evidence>
<dbReference type="Gene3D" id="6.10.140.180">
    <property type="match status" value="1"/>
</dbReference>
<sequence length="230" mass="24275">MHRRRGVGVKAVKKKAQEKESYASKAAEMEATEAAHVGAFLATFRRSLEAFAAKHKRGIREDPVFRRQFTAMCYETGVDPLRSSKGFWADALGVGDFYYEVGVKVVECCAATRGENGGLIALDDLLDRVGDDAISRDDVKRAVAKLAALGDGFRVINGDAILSAPAEFSDDAARAVEVAAARGGGVDAAALAAGLRGGDADARAGGALRGLVDGGFAWVDDQAPARAYYF</sequence>
<dbReference type="GeneID" id="20218368"/>
<dbReference type="EMBL" id="GL833121">
    <property type="protein sequence ID" value="EGB12025.1"/>
    <property type="molecule type" value="Genomic_DNA"/>
</dbReference>
<dbReference type="SUPFAM" id="SSF46785">
    <property type="entry name" value="Winged helix' DNA-binding domain"/>
    <property type="match status" value="1"/>
</dbReference>
<evidence type="ECO:0000313" key="2">
    <source>
        <dbReference type="EMBL" id="EGB12025.1"/>
    </source>
</evidence>
<evidence type="ECO:0000256" key="1">
    <source>
        <dbReference type="ARBA" id="ARBA00009834"/>
    </source>
</evidence>
<dbReference type="InterPro" id="IPR016689">
    <property type="entry name" value="ESCRT-2_cplx_Snf8"/>
</dbReference>
<dbReference type="InterPro" id="IPR036390">
    <property type="entry name" value="WH_DNA-bd_sf"/>
</dbReference>
<dbReference type="InterPro" id="IPR040608">
    <property type="entry name" value="Snf8/Vps36"/>
</dbReference>
<dbReference type="OMA" id="QIVEVCM"/>
<dbReference type="Proteomes" id="UP000002729">
    <property type="component" value="Unassembled WGS sequence"/>
</dbReference>
<gene>
    <name evidence="2" type="ORF">AURANDRAFT_14209</name>
</gene>
<dbReference type="GO" id="GO:0043328">
    <property type="term" value="P:protein transport to vacuole involved in ubiquitin-dependent protein catabolic process via the multivesicular body sorting pathway"/>
    <property type="evidence" value="ECO:0007669"/>
    <property type="project" value="TreeGrafter"/>
</dbReference>
<dbReference type="OrthoDB" id="283883at2759"/>
<evidence type="ECO:0000313" key="3">
    <source>
        <dbReference type="Proteomes" id="UP000002729"/>
    </source>
</evidence>
<dbReference type="InterPro" id="IPR036388">
    <property type="entry name" value="WH-like_DNA-bd_sf"/>
</dbReference>
<keyword evidence="3" id="KW-1185">Reference proteome</keyword>
<feature type="non-terminal residue" evidence="2">
    <location>
        <position position="230"/>
    </location>
</feature>
<dbReference type="KEGG" id="aaf:AURANDRAFT_14209"/>
<dbReference type="GO" id="GO:0000814">
    <property type="term" value="C:ESCRT II complex"/>
    <property type="evidence" value="ECO:0007669"/>
    <property type="project" value="InterPro"/>
</dbReference>
<dbReference type="PANTHER" id="PTHR12806:SF0">
    <property type="entry name" value="VACUOLAR-SORTING PROTEIN SNF8"/>
    <property type="match status" value="1"/>
</dbReference>
<protein>
    <recommendedName>
        <fullName evidence="4">Vacuolar-sorting protein SNF8</fullName>
    </recommendedName>
</protein>
<dbReference type="InParanoid" id="F0XXY4"/>
<dbReference type="PANTHER" id="PTHR12806">
    <property type="entry name" value="EAP30 SUBUNIT OF ELL COMPLEX"/>
    <property type="match status" value="1"/>
</dbReference>
<dbReference type="AlphaFoldDB" id="F0XXY4"/>